<protein>
    <recommendedName>
        <fullName evidence="3">Legume lectin domain-containing protein</fullName>
    </recommendedName>
</protein>
<dbReference type="InterPro" id="IPR050258">
    <property type="entry name" value="Leguminous_Lectin"/>
</dbReference>
<keyword evidence="5" id="KW-1185">Reference proteome</keyword>
<evidence type="ECO:0000256" key="1">
    <source>
        <dbReference type="ARBA" id="ARBA00007606"/>
    </source>
</evidence>
<comment type="caution">
    <text evidence="4">The sequence shown here is derived from an EMBL/GenBank/DDBJ whole genome shotgun (WGS) entry which is preliminary data.</text>
</comment>
<dbReference type="InterPro" id="IPR001220">
    <property type="entry name" value="Legume_lectin_dom"/>
</dbReference>
<dbReference type="Pfam" id="PF00139">
    <property type="entry name" value="Lectin_legB"/>
    <property type="match status" value="1"/>
</dbReference>
<reference evidence="4 5" key="1">
    <citation type="submission" date="2023-03" db="EMBL/GenBank/DDBJ databases">
        <title>WGS of Gossypium arboreum.</title>
        <authorList>
            <person name="Yu D."/>
        </authorList>
    </citation>
    <scope>NUCLEOTIDE SEQUENCE [LARGE SCALE GENOMIC DNA]</scope>
    <source>
        <tissue evidence="4">Leaf</tissue>
    </source>
</reference>
<dbReference type="Proteomes" id="UP001358586">
    <property type="component" value="Chromosome 4"/>
</dbReference>
<dbReference type="Gene3D" id="2.60.120.200">
    <property type="match status" value="1"/>
</dbReference>
<name>A0ABR0QD60_GOSAR</name>
<feature type="domain" description="Legume lectin" evidence="3">
    <location>
        <begin position="10"/>
        <end position="86"/>
    </location>
</feature>
<evidence type="ECO:0000313" key="5">
    <source>
        <dbReference type="Proteomes" id="UP001358586"/>
    </source>
</evidence>
<evidence type="ECO:0000313" key="4">
    <source>
        <dbReference type="EMBL" id="KAK5837140.1"/>
    </source>
</evidence>
<proteinExistence type="inferred from homology"/>
<keyword evidence="2" id="KW-0430">Lectin</keyword>
<organism evidence="4 5">
    <name type="scientific">Gossypium arboreum</name>
    <name type="common">Tree cotton</name>
    <name type="synonym">Gossypium nanking</name>
    <dbReference type="NCBI Taxonomy" id="29729"/>
    <lineage>
        <taxon>Eukaryota</taxon>
        <taxon>Viridiplantae</taxon>
        <taxon>Streptophyta</taxon>
        <taxon>Embryophyta</taxon>
        <taxon>Tracheophyta</taxon>
        <taxon>Spermatophyta</taxon>
        <taxon>Magnoliopsida</taxon>
        <taxon>eudicotyledons</taxon>
        <taxon>Gunneridae</taxon>
        <taxon>Pentapetalae</taxon>
        <taxon>rosids</taxon>
        <taxon>malvids</taxon>
        <taxon>Malvales</taxon>
        <taxon>Malvaceae</taxon>
        <taxon>Malvoideae</taxon>
        <taxon>Gossypium</taxon>
    </lineage>
</organism>
<dbReference type="PANTHER" id="PTHR32401">
    <property type="entry name" value="CONCANAVALIN A-LIKE LECTIN FAMILY PROTEIN"/>
    <property type="match status" value="1"/>
</dbReference>
<comment type="similarity">
    <text evidence="1">Belongs to the leguminous lectin family.</text>
</comment>
<dbReference type="PANTHER" id="PTHR32401:SF49">
    <property type="entry name" value="OS10G0129200 PROTEIN"/>
    <property type="match status" value="1"/>
</dbReference>
<sequence length="112" mass="12821">MAASIDDGNIQFNLTAFTPNMARIEFENDTIASDGAIQLTTNQVNDIVGRATYYQPMHLWDNSSGNLRLADFTTHFSFSIDSFNKSSEDNDCFHWLRRLLFLDLNFVLVMVF</sequence>
<dbReference type="EMBL" id="JARKNE010000004">
    <property type="protein sequence ID" value="KAK5837140.1"/>
    <property type="molecule type" value="Genomic_DNA"/>
</dbReference>
<evidence type="ECO:0000259" key="3">
    <source>
        <dbReference type="Pfam" id="PF00139"/>
    </source>
</evidence>
<dbReference type="InterPro" id="IPR013320">
    <property type="entry name" value="ConA-like_dom_sf"/>
</dbReference>
<evidence type="ECO:0000256" key="2">
    <source>
        <dbReference type="ARBA" id="ARBA00022734"/>
    </source>
</evidence>
<accession>A0ABR0QD60</accession>
<gene>
    <name evidence="4" type="ORF">PVK06_012950</name>
</gene>
<dbReference type="SUPFAM" id="SSF49899">
    <property type="entry name" value="Concanavalin A-like lectins/glucanases"/>
    <property type="match status" value="1"/>
</dbReference>